<evidence type="ECO:0000256" key="1">
    <source>
        <dbReference type="SAM" id="Coils"/>
    </source>
</evidence>
<dbReference type="AlphaFoldDB" id="A0A7S3DD74"/>
<accession>A0A7S3DD74</accession>
<gene>
    <name evidence="2" type="ORF">PBIL07802_LOCUS16335</name>
</gene>
<proteinExistence type="predicted"/>
<protein>
    <submittedName>
        <fullName evidence="2">Uncharacterized protein</fullName>
    </submittedName>
</protein>
<organism evidence="2">
    <name type="scientific">Palpitomonas bilix</name>
    <dbReference type="NCBI Taxonomy" id="652834"/>
    <lineage>
        <taxon>Eukaryota</taxon>
        <taxon>Eukaryota incertae sedis</taxon>
    </lineage>
</organism>
<name>A0A7S3DD74_9EUKA</name>
<reference evidence="2" key="1">
    <citation type="submission" date="2021-01" db="EMBL/GenBank/DDBJ databases">
        <authorList>
            <person name="Corre E."/>
            <person name="Pelletier E."/>
            <person name="Niang G."/>
            <person name="Scheremetjew M."/>
            <person name="Finn R."/>
            <person name="Kale V."/>
            <person name="Holt S."/>
            <person name="Cochrane G."/>
            <person name="Meng A."/>
            <person name="Brown T."/>
            <person name="Cohen L."/>
        </authorList>
    </citation>
    <scope>NUCLEOTIDE SEQUENCE</scope>
    <source>
        <strain evidence="2">NIES-2562</strain>
    </source>
</reference>
<keyword evidence="1" id="KW-0175">Coiled coil</keyword>
<evidence type="ECO:0000313" key="2">
    <source>
        <dbReference type="EMBL" id="CAE0254093.1"/>
    </source>
</evidence>
<dbReference type="EMBL" id="HBIB01025111">
    <property type="protein sequence ID" value="CAE0254093.1"/>
    <property type="molecule type" value="Transcribed_RNA"/>
</dbReference>
<sequence>MKDYDALMAEMTDTADEIVEKEKIIERLEGEIKSQKALLAGYESLGQKHAEMSASLSNTCMELQEAVDAKKVLSDTIKTLQDEKGEFVKKIKAMMKEEEHLKSTIKKLEKQKKSTSSKSGKGFFSAMTSLVTGSGGDEEDESKVLFLENRVRLLEDQLKRSGIAVMEAPAQ</sequence>
<feature type="coiled-coil region" evidence="1">
    <location>
        <begin position="11"/>
        <end position="118"/>
    </location>
</feature>